<evidence type="ECO:0000256" key="1">
    <source>
        <dbReference type="ARBA" id="ARBA00022723"/>
    </source>
</evidence>
<dbReference type="EMBL" id="JRKL02000957">
    <property type="protein sequence ID" value="KAF3967034.1"/>
    <property type="molecule type" value="Genomic_DNA"/>
</dbReference>
<dbReference type="PANTHER" id="PTHR45986">
    <property type="entry name" value="ZINC FINGER MATRIN-TYPE PROTEIN 2"/>
    <property type="match status" value="1"/>
</dbReference>
<reference evidence="6" key="1">
    <citation type="submission" date="2020-03" db="EMBL/GenBank/DDBJ databases">
        <title>Castanea mollissima Vanexum genome sequencing.</title>
        <authorList>
            <person name="Staton M."/>
        </authorList>
    </citation>
    <scope>NUCLEOTIDE SEQUENCE</scope>
    <source>
        <tissue evidence="6">Leaf</tissue>
    </source>
</reference>
<keyword evidence="1" id="KW-0479">Metal-binding</keyword>
<feature type="region of interest" description="Disordered" evidence="5">
    <location>
        <begin position="22"/>
        <end position="62"/>
    </location>
</feature>
<name>A0A8J4VZ53_9ROSI</name>
<evidence type="ECO:0000256" key="2">
    <source>
        <dbReference type="ARBA" id="ARBA00022771"/>
    </source>
</evidence>
<dbReference type="PANTHER" id="PTHR45986:SF1">
    <property type="entry name" value="ZINC FINGER MATRIN-TYPE PROTEIN 2"/>
    <property type="match status" value="1"/>
</dbReference>
<gene>
    <name evidence="6" type="ORF">CMV_008925</name>
</gene>
<evidence type="ECO:0000256" key="5">
    <source>
        <dbReference type="SAM" id="MobiDB-lite"/>
    </source>
</evidence>
<accession>A0A8J4VZ53</accession>
<dbReference type="OrthoDB" id="30343at2759"/>
<proteinExistence type="predicted"/>
<dbReference type="GO" id="GO:0000398">
    <property type="term" value="P:mRNA splicing, via spliceosome"/>
    <property type="evidence" value="ECO:0007669"/>
    <property type="project" value="InterPro"/>
</dbReference>
<keyword evidence="4" id="KW-0539">Nucleus</keyword>
<evidence type="ECO:0000313" key="6">
    <source>
        <dbReference type="EMBL" id="KAF3967034.1"/>
    </source>
</evidence>
<dbReference type="GO" id="GO:0005681">
    <property type="term" value="C:spliceosomal complex"/>
    <property type="evidence" value="ECO:0007669"/>
    <property type="project" value="InterPro"/>
</dbReference>
<evidence type="ECO:0000256" key="3">
    <source>
        <dbReference type="ARBA" id="ARBA00022833"/>
    </source>
</evidence>
<dbReference type="GO" id="GO:0008270">
    <property type="term" value="F:zinc ion binding"/>
    <property type="evidence" value="ECO:0007669"/>
    <property type="project" value="UniProtKB-KW"/>
</dbReference>
<sequence length="78" mass="9275">MAHTNKEVVGVDNTFRRKFDREEYLERARERERKEEESRSKSKSKGPPVQRKPLKHRDYEVDLESRLGKTQLAGIMIC</sequence>
<organism evidence="6 7">
    <name type="scientific">Castanea mollissima</name>
    <name type="common">Chinese chestnut</name>
    <dbReference type="NCBI Taxonomy" id="60419"/>
    <lineage>
        <taxon>Eukaryota</taxon>
        <taxon>Viridiplantae</taxon>
        <taxon>Streptophyta</taxon>
        <taxon>Embryophyta</taxon>
        <taxon>Tracheophyta</taxon>
        <taxon>Spermatophyta</taxon>
        <taxon>Magnoliopsida</taxon>
        <taxon>eudicotyledons</taxon>
        <taxon>Gunneridae</taxon>
        <taxon>Pentapetalae</taxon>
        <taxon>rosids</taxon>
        <taxon>fabids</taxon>
        <taxon>Fagales</taxon>
        <taxon>Fagaceae</taxon>
        <taxon>Castanea</taxon>
    </lineage>
</organism>
<keyword evidence="2" id="KW-0863">Zinc-finger</keyword>
<dbReference type="AlphaFoldDB" id="A0A8J4VZ53"/>
<comment type="caution">
    <text evidence="6">The sequence shown here is derived from an EMBL/GenBank/DDBJ whole genome shotgun (WGS) entry which is preliminary data.</text>
</comment>
<feature type="compositionally biased region" description="Basic and acidic residues" evidence="5">
    <location>
        <begin position="22"/>
        <end position="40"/>
    </location>
</feature>
<keyword evidence="3" id="KW-0862">Zinc</keyword>
<evidence type="ECO:0000313" key="7">
    <source>
        <dbReference type="Proteomes" id="UP000737018"/>
    </source>
</evidence>
<keyword evidence="7" id="KW-1185">Reference proteome</keyword>
<dbReference type="Proteomes" id="UP000737018">
    <property type="component" value="Unassembled WGS sequence"/>
</dbReference>
<dbReference type="InterPro" id="IPR040107">
    <property type="entry name" value="Snu23"/>
</dbReference>
<protein>
    <submittedName>
        <fullName evidence="6">Uncharacterized protein</fullName>
    </submittedName>
</protein>
<dbReference type="GO" id="GO:0046540">
    <property type="term" value="C:U4/U6 x U5 tri-snRNP complex"/>
    <property type="evidence" value="ECO:0007669"/>
    <property type="project" value="TreeGrafter"/>
</dbReference>
<evidence type="ECO:0000256" key="4">
    <source>
        <dbReference type="ARBA" id="ARBA00023242"/>
    </source>
</evidence>